<dbReference type="EMBL" id="PQWB01000017">
    <property type="protein sequence ID" value="POZ63052.1"/>
    <property type="molecule type" value="Genomic_DNA"/>
</dbReference>
<dbReference type="AlphaFoldDB" id="A0A2S5DJ78"/>
<comment type="caution">
    <text evidence="1">The sequence shown here is derived from an EMBL/GenBank/DDBJ whole genome shotgun (WGS) entry which is preliminary data.</text>
</comment>
<evidence type="ECO:0000313" key="1">
    <source>
        <dbReference type="EMBL" id="POZ63052.1"/>
    </source>
</evidence>
<gene>
    <name evidence="1" type="ORF">C2I19_04390</name>
</gene>
<proteinExistence type="predicted"/>
<dbReference type="InterPro" id="IPR021295">
    <property type="entry name" value="DUF2867"/>
</dbReference>
<keyword evidence="2" id="KW-1185">Reference proteome</keyword>
<reference evidence="2" key="1">
    <citation type="submission" date="2018-02" db="EMBL/GenBank/DDBJ databases">
        <authorList>
            <person name="O'Hara-Hanley K."/>
            <person name="Soby S."/>
        </authorList>
    </citation>
    <scope>NUCLEOTIDE SEQUENCE [LARGE SCALE GENOMIC DNA]</scope>
    <source>
        <strain evidence="2">MWU14-2602</strain>
    </source>
</reference>
<organism evidence="1 2">
    <name type="scientific">Chromobacterium alticapitis</name>
    <dbReference type="NCBI Taxonomy" id="2073169"/>
    <lineage>
        <taxon>Bacteria</taxon>
        <taxon>Pseudomonadati</taxon>
        <taxon>Pseudomonadota</taxon>
        <taxon>Betaproteobacteria</taxon>
        <taxon>Neisseriales</taxon>
        <taxon>Chromobacteriaceae</taxon>
        <taxon>Chromobacterium</taxon>
    </lineage>
</organism>
<protein>
    <submittedName>
        <fullName evidence="1">DUF2867 domain-containing protein</fullName>
    </submittedName>
</protein>
<accession>A0A2S5DJ78</accession>
<dbReference type="Pfam" id="PF11066">
    <property type="entry name" value="DUF2867"/>
    <property type="match status" value="1"/>
</dbReference>
<dbReference type="Proteomes" id="UP000237082">
    <property type="component" value="Unassembled WGS sequence"/>
</dbReference>
<sequence length="211" mass="23153">MASAGSWASSWPACRGADVAWLQDAKAERWDAKTVPSFRRTRMPATNLFSDIPLLAAEAGRYGWQDIRTMPVAMDAPPPDAAALLRAFSQAMPPWANTLMRLRDRLVAPLGLKTAQTALNAAAGPYRQGQKLGVFCILHLGEHDVVLGEDDRHLDFRLVLRWRPGQLCVATLVRRHNALGRGYLALVTPFHHLIAGASARRMARALGGREA</sequence>
<name>A0A2S5DJ78_9NEIS</name>
<evidence type="ECO:0000313" key="2">
    <source>
        <dbReference type="Proteomes" id="UP000237082"/>
    </source>
</evidence>